<proteinExistence type="predicted"/>
<organism evidence="1 2">
    <name type="scientific">Acinetobacter baumannii 99063</name>
    <dbReference type="NCBI Taxonomy" id="1310630"/>
    <lineage>
        <taxon>Bacteria</taxon>
        <taxon>Pseudomonadati</taxon>
        <taxon>Pseudomonadota</taxon>
        <taxon>Gammaproteobacteria</taxon>
        <taxon>Moraxellales</taxon>
        <taxon>Moraxellaceae</taxon>
        <taxon>Acinetobacter</taxon>
        <taxon>Acinetobacter calcoaceticus/baumannii complex</taxon>
    </lineage>
</organism>
<dbReference type="EMBL" id="JEXJ01000143">
    <property type="protein sequence ID" value="EXC44935.1"/>
    <property type="molecule type" value="Genomic_DNA"/>
</dbReference>
<comment type="caution">
    <text evidence="1">The sequence shown here is derived from an EMBL/GenBank/DDBJ whole genome shotgun (WGS) entry which is preliminary data.</text>
</comment>
<gene>
    <name evidence="1" type="ORF">J529_3969</name>
</gene>
<dbReference type="AlphaFoldDB" id="A0A009RUW7"/>
<accession>A0A009RUW7</accession>
<reference evidence="1 2" key="1">
    <citation type="submission" date="2014-02" db="EMBL/GenBank/DDBJ databases">
        <title>Comparative genomics and transcriptomics to identify genetic mechanisms underlying the emergence of carbapenem resistant Acinetobacter baumannii (CRAb).</title>
        <authorList>
            <person name="Harris A.D."/>
            <person name="Johnson K.J."/>
            <person name="George J."/>
            <person name="Shefchek K."/>
            <person name="Daugherty S.C."/>
            <person name="Parankush S."/>
            <person name="Sadzewicz L."/>
            <person name="Tallon L."/>
            <person name="Sengamalay N."/>
            <person name="Hazen T.H."/>
            <person name="Rasko D.A."/>
        </authorList>
    </citation>
    <scope>NUCLEOTIDE SEQUENCE [LARGE SCALE GENOMIC DNA]</scope>
    <source>
        <strain evidence="1 2">99063</strain>
    </source>
</reference>
<evidence type="ECO:0000313" key="1">
    <source>
        <dbReference type="EMBL" id="EXC44935.1"/>
    </source>
</evidence>
<dbReference type="Proteomes" id="UP000020735">
    <property type="component" value="Unassembled WGS sequence"/>
</dbReference>
<sequence length="47" mass="5495">MVLETNRFSFGKDFCVDSATKTIQDFSNTCKVKNLSLWEKILNLFDF</sequence>
<dbReference type="PATRIC" id="fig|1310630.3.peg.3806"/>
<evidence type="ECO:0000313" key="2">
    <source>
        <dbReference type="Proteomes" id="UP000020735"/>
    </source>
</evidence>
<protein>
    <submittedName>
        <fullName evidence="1">Uncharacterized protein</fullName>
    </submittedName>
</protein>
<name>A0A009RUW7_ACIBA</name>